<organism evidence="2 3">
    <name type="scientific">Pannonibacter tanglangensis</name>
    <dbReference type="NCBI Taxonomy" id="2750084"/>
    <lineage>
        <taxon>Bacteria</taxon>
        <taxon>Pseudomonadati</taxon>
        <taxon>Pseudomonadota</taxon>
        <taxon>Alphaproteobacteria</taxon>
        <taxon>Hyphomicrobiales</taxon>
        <taxon>Stappiaceae</taxon>
        <taxon>Pannonibacter</taxon>
    </lineage>
</organism>
<feature type="domain" description="AMP-dependent synthetase/ligase" evidence="1">
    <location>
        <begin position="117"/>
        <end position="322"/>
    </location>
</feature>
<keyword evidence="3" id="KW-1185">Reference proteome</keyword>
<dbReference type="PANTHER" id="PTHR43201:SF32">
    <property type="entry name" value="2-SUCCINYLBENZOATE--COA LIGASE, CHLOROPLASTIC_PEROXISOMAL"/>
    <property type="match status" value="1"/>
</dbReference>
<feature type="domain" description="AMP-dependent synthetase/ligase" evidence="1">
    <location>
        <begin position="12"/>
        <end position="98"/>
    </location>
</feature>
<reference evidence="2 3" key="1">
    <citation type="submission" date="2020-01" db="EMBL/GenBank/DDBJ databases">
        <authorList>
            <person name="Peng S.Y."/>
            <person name="Li J."/>
            <person name="Wang M."/>
            <person name="Wang L."/>
            <person name="Wang C.Q."/>
            <person name="Wang J.R."/>
        </authorList>
    </citation>
    <scope>NUCLEOTIDE SEQUENCE [LARGE SCALE GENOMIC DNA]</scope>
    <source>
        <strain evidence="2 3">XCT-53</strain>
    </source>
</reference>
<protein>
    <submittedName>
        <fullName evidence="2">AMP-binding protein</fullName>
    </submittedName>
</protein>
<evidence type="ECO:0000313" key="2">
    <source>
        <dbReference type="EMBL" id="NBN79442.1"/>
    </source>
</evidence>
<dbReference type="SUPFAM" id="SSF56801">
    <property type="entry name" value="Acetyl-CoA synthetase-like"/>
    <property type="match status" value="1"/>
</dbReference>
<proteinExistence type="predicted"/>
<dbReference type="InterPro" id="IPR045851">
    <property type="entry name" value="AMP-bd_C_sf"/>
</dbReference>
<dbReference type="EMBL" id="JAABLQ010000001">
    <property type="protein sequence ID" value="NBN79442.1"/>
    <property type="molecule type" value="Genomic_DNA"/>
</dbReference>
<comment type="caution">
    <text evidence="2">The sequence shown here is derived from an EMBL/GenBank/DDBJ whole genome shotgun (WGS) entry which is preliminary data.</text>
</comment>
<dbReference type="Pfam" id="PF00501">
    <property type="entry name" value="AMP-binding"/>
    <property type="match status" value="2"/>
</dbReference>
<dbReference type="InterPro" id="IPR000873">
    <property type="entry name" value="AMP-dep_synth/lig_dom"/>
</dbReference>
<dbReference type="PANTHER" id="PTHR43201">
    <property type="entry name" value="ACYL-COA SYNTHETASE"/>
    <property type="match status" value="1"/>
</dbReference>
<dbReference type="GO" id="GO:0006631">
    <property type="term" value="P:fatty acid metabolic process"/>
    <property type="evidence" value="ECO:0007669"/>
    <property type="project" value="TreeGrafter"/>
</dbReference>
<dbReference type="Gene3D" id="3.30.300.30">
    <property type="match status" value="1"/>
</dbReference>
<dbReference type="Gene3D" id="3.40.50.12780">
    <property type="entry name" value="N-terminal domain of ligase-like"/>
    <property type="match status" value="1"/>
</dbReference>
<accession>A0A7X5J9E5</accession>
<dbReference type="RefSeq" id="WP_161709001.1">
    <property type="nucleotide sequence ID" value="NZ_JAABLQ010000001.1"/>
</dbReference>
<gene>
    <name evidence="2" type="ORF">GWI72_14290</name>
</gene>
<dbReference type="Proteomes" id="UP000586722">
    <property type="component" value="Unassembled WGS sequence"/>
</dbReference>
<evidence type="ECO:0000259" key="1">
    <source>
        <dbReference type="Pfam" id="PF00501"/>
    </source>
</evidence>
<dbReference type="GO" id="GO:0031956">
    <property type="term" value="F:medium-chain fatty acid-CoA ligase activity"/>
    <property type="evidence" value="ECO:0007669"/>
    <property type="project" value="TreeGrafter"/>
</dbReference>
<name>A0A7X5J9E5_9HYPH</name>
<dbReference type="InterPro" id="IPR042099">
    <property type="entry name" value="ANL_N_sf"/>
</dbReference>
<dbReference type="AlphaFoldDB" id="A0A7X5J9E5"/>
<sequence length="454" mass="48336">MTELPFLAGIASDRPALLDDAGGQWLSYGGLTAEARGWAARMPGPRGLVLLYARNDIASVAALLGALAAGHAVALLDPRLPEETRADLEALYQPTWIIGRSAGQLDHPGGEGPLHPDLALLLSTSGSTGSPKLVRLSLAALTANALGIAEVLDIRCDDVAAGYLPLHYSYGLSVLTSHLVRGAGIRLTEAGLMEAGFWPALRDAGVTHMPGVPFHYQVMLRLGLARLGLSRLRSMTQAGGALDTALRARVHAHMAASGGRFFVLYGQTEASPRMTTLPHDEFPEAPASVGRPLPGCRIEILDPDAAGQGEVVFVGPNVMLGYAETRADLGRGDVLQGRLHTGDVGYLDKAGRLVLTGRVKRVAKIYGLRVNLDEVEALANETGVAAVTQTGDSLTIHVATRGDTDQDGELTRAILARLQQRFTLPLTSYRFRIVADIPRTDRGKIDYAHLETPR</sequence>
<evidence type="ECO:0000313" key="3">
    <source>
        <dbReference type="Proteomes" id="UP000586722"/>
    </source>
</evidence>